<evidence type="ECO:0000256" key="5">
    <source>
        <dbReference type="ARBA" id="ARBA00022759"/>
    </source>
</evidence>
<evidence type="ECO:0000256" key="10">
    <source>
        <dbReference type="RuleBase" id="RU366055"/>
    </source>
</evidence>
<keyword evidence="11" id="KW-0472">Membrane</keyword>
<evidence type="ECO:0000256" key="3">
    <source>
        <dbReference type="ARBA" id="ARBA00022722"/>
    </source>
</evidence>
<keyword evidence="11" id="KW-1133">Transmembrane helix</keyword>
<feature type="transmembrane region" description="Helical" evidence="11">
    <location>
        <begin position="47"/>
        <end position="69"/>
    </location>
</feature>
<dbReference type="PROSITE" id="PS01070">
    <property type="entry name" value="NUCLEASE_NON_SPEC"/>
    <property type="match status" value="1"/>
</dbReference>
<evidence type="ECO:0000256" key="8">
    <source>
        <dbReference type="PIRSR" id="PIRSR640255-1"/>
    </source>
</evidence>
<protein>
    <recommendedName>
        <fullName evidence="10">Endonuclease</fullName>
        <ecNumber evidence="10">3.1.30.-</ecNumber>
    </recommendedName>
</protein>
<dbReference type="EMBL" id="LN899819">
    <property type="protein sequence ID" value="CUV13193.1"/>
    <property type="molecule type" value="Genomic_DNA"/>
</dbReference>
<feature type="active site" description="Proton acceptor" evidence="8">
    <location>
        <position position="161"/>
    </location>
</feature>
<dbReference type="PANTHER" id="PTHR13966:SF5">
    <property type="entry name" value="ENDONUCLEASE G, MITOCHONDRIAL"/>
    <property type="match status" value="1"/>
</dbReference>
<sequence length="289" mass="32099">MAAQDNAPHAPARTVRPIPRECYPCPLFVRQTELEGKNMKPLRFATIIRAALAACALAAAPAIAATTGFERCPQFFVHGQVPKVHRLESVRPRALCFSSFAVMYSGLTKTPLYVAERLSAAQVARAREERRTNRFFADARLPSVERAELADYKGSGFDRGHMAPAGDMPNDTSMAQSFSLSNMVPQAPENNRKAWAGIEKATRKYVLRAHGDVYVITGPVFVPPSSTIGPHRVWVPHYLYKLVYDATTHRAWAHWIQNTDTARVSRPISYRELVNRTGVDFLPGVPVAN</sequence>
<dbReference type="Gene3D" id="3.40.570.10">
    <property type="entry name" value="Extracellular Endonuclease, subunit A"/>
    <property type="match status" value="1"/>
</dbReference>
<dbReference type="InterPro" id="IPR018524">
    <property type="entry name" value="DNA/RNA_endonuclease_AS"/>
</dbReference>
<feature type="domain" description="DNA/RNA non-specific endonuclease/pyrophosphatase/phosphodiesterase" evidence="13">
    <location>
        <begin position="96"/>
        <end position="288"/>
    </location>
</feature>
<evidence type="ECO:0000256" key="2">
    <source>
        <dbReference type="ARBA" id="ARBA00010052"/>
    </source>
</evidence>
<dbReference type="Pfam" id="PF01223">
    <property type="entry name" value="Endonuclease_NS"/>
    <property type="match status" value="1"/>
</dbReference>
<dbReference type="SMART" id="SM00477">
    <property type="entry name" value="NUC"/>
    <property type="match status" value="1"/>
</dbReference>
<keyword evidence="3 10" id="KW-0540">Nuclease</keyword>
<gene>
    <name evidence="14" type="ORF">RUN39_v1_530037</name>
</gene>
<dbReference type="EC" id="3.1.30.-" evidence="10"/>
<keyword evidence="6 10" id="KW-0378">Hydrolase</keyword>
<keyword evidence="7" id="KW-0460">Magnesium</keyword>
<dbReference type="GO" id="GO:0046872">
    <property type="term" value="F:metal ion binding"/>
    <property type="evidence" value="ECO:0007669"/>
    <property type="project" value="UniProtKB-KW"/>
</dbReference>
<dbReference type="InterPro" id="IPR040255">
    <property type="entry name" value="Non-specific_endonuclease"/>
</dbReference>
<dbReference type="SMART" id="SM00892">
    <property type="entry name" value="Endonuclease_NS"/>
    <property type="match status" value="1"/>
</dbReference>
<feature type="binding site" evidence="9">
    <location>
        <position position="191"/>
    </location>
    <ligand>
        <name>Mg(2+)</name>
        <dbReference type="ChEBI" id="CHEBI:18420"/>
        <note>catalytic</note>
    </ligand>
</feature>
<name>A0A0S4TT35_RALSL</name>
<evidence type="ECO:0000256" key="4">
    <source>
        <dbReference type="ARBA" id="ARBA00022723"/>
    </source>
</evidence>
<dbReference type="PANTHER" id="PTHR13966">
    <property type="entry name" value="ENDONUCLEASE RELATED"/>
    <property type="match status" value="1"/>
</dbReference>
<dbReference type="InterPro" id="IPR001604">
    <property type="entry name" value="Endo_G_ENPP1-like_dom"/>
</dbReference>
<dbReference type="InterPro" id="IPR020821">
    <property type="entry name" value="ENPP1-3/EXOG-like_nuc-like"/>
</dbReference>
<keyword evidence="11" id="KW-0812">Transmembrane</keyword>
<reference evidence="14" key="1">
    <citation type="submission" date="2015-10" db="EMBL/GenBank/DDBJ databases">
        <authorList>
            <person name="Gilbert D.G."/>
        </authorList>
    </citation>
    <scope>NUCLEOTIDE SEQUENCE</scope>
    <source>
        <strain evidence="14">Phyl III-seqv23</strain>
    </source>
</reference>
<dbReference type="InterPro" id="IPR044925">
    <property type="entry name" value="His-Me_finger_sf"/>
</dbReference>
<organism evidence="14">
    <name type="scientific">Ralstonia solanacearum</name>
    <name type="common">Pseudomonas solanacearum</name>
    <dbReference type="NCBI Taxonomy" id="305"/>
    <lineage>
        <taxon>Bacteria</taxon>
        <taxon>Pseudomonadati</taxon>
        <taxon>Pseudomonadota</taxon>
        <taxon>Betaproteobacteria</taxon>
        <taxon>Burkholderiales</taxon>
        <taxon>Burkholderiaceae</taxon>
        <taxon>Ralstonia</taxon>
        <taxon>Ralstonia solanacearum species complex</taxon>
    </lineage>
</organism>
<evidence type="ECO:0000256" key="9">
    <source>
        <dbReference type="PIRSR" id="PIRSR640255-2"/>
    </source>
</evidence>
<proteinExistence type="inferred from homology"/>
<evidence type="ECO:0000256" key="7">
    <source>
        <dbReference type="ARBA" id="ARBA00022842"/>
    </source>
</evidence>
<evidence type="ECO:0000256" key="11">
    <source>
        <dbReference type="SAM" id="Phobius"/>
    </source>
</evidence>
<dbReference type="GO" id="GO:0000014">
    <property type="term" value="F:single-stranded DNA endodeoxyribonuclease activity"/>
    <property type="evidence" value="ECO:0007669"/>
    <property type="project" value="TreeGrafter"/>
</dbReference>
<comment type="similarity">
    <text evidence="2 10">Belongs to the DNA/RNA non-specific endonuclease family.</text>
</comment>
<comment type="cofactor">
    <cofactor evidence="1 10">
        <name>Mg(2+)</name>
        <dbReference type="ChEBI" id="CHEBI:18420"/>
    </cofactor>
</comment>
<evidence type="ECO:0000313" key="14">
    <source>
        <dbReference type="EMBL" id="CUV13193.1"/>
    </source>
</evidence>
<feature type="domain" description="ENPP1-3/EXOG-like endonuclease/phosphodiesterase" evidence="12">
    <location>
        <begin position="97"/>
        <end position="288"/>
    </location>
</feature>
<evidence type="ECO:0000259" key="12">
    <source>
        <dbReference type="SMART" id="SM00477"/>
    </source>
</evidence>
<keyword evidence="4 9" id="KW-0479">Metal-binding</keyword>
<dbReference type="AlphaFoldDB" id="A0A0S4TT35"/>
<keyword evidence="5 10" id="KW-0255">Endonuclease</keyword>
<evidence type="ECO:0000256" key="1">
    <source>
        <dbReference type="ARBA" id="ARBA00001946"/>
    </source>
</evidence>
<accession>A0A0S4TT35</accession>
<dbReference type="GO" id="GO:0004521">
    <property type="term" value="F:RNA endonuclease activity"/>
    <property type="evidence" value="ECO:0007669"/>
    <property type="project" value="TreeGrafter"/>
</dbReference>
<dbReference type="InterPro" id="IPR044929">
    <property type="entry name" value="DNA/RNA_non-sp_Endonuclease_sf"/>
</dbReference>
<evidence type="ECO:0000256" key="6">
    <source>
        <dbReference type="ARBA" id="ARBA00022801"/>
    </source>
</evidence>
<evidence type="ECO:0000259" key="13">
    <source>
        <dbReference type="SMART" id="SM00892"/>
    </source>
</evidence>
<dbReference type="SUPFAM" id="SSF54060">
    <property type="entry name" value="His-Me finger endonucleases"/>
    <property type="match status" value="1"/>
</dbReference>
<dbReference type="GO" id="GO:0003676">
    <property type="term" value="F:nucleic acid binding"/>
    <property type="evidence" value="ECO:0007669"/>
    <property type="project" value="InterPro"/>
</dbReference>